<reference evidence="2 3" key="1">
    <citation type="submission" date="2020-05" db="EMBL/GenBank/DDBJ databases">
        <title>MicrobeNet Type strains.</title>
        <authorList>
            <person name="Nicholson A.C."/>
        </authorList>
    </citation>
    <scope>NUCLEOTIDE SEQUENCE [LARGE SCALE GENOMIC DNA]</scope>
    <source>
        <strain evidence="2 3">JCM 14282</strain>
    </source>
</reference>
<dbReference type="InterPro" id="IPR013785">
    <property type="entry name" value="Aldolase_TIM"/>
</dbReference>
<evidence type="ECO:0000313" key="3">
    <source>
        <dbReference type="Proteomes" id="UP000543598"/>
    </source>
</evidence>
<sequence>MTGPVSSADRLGPMIVAEMSGNHNGSLDRALDIVRAAANAGAHAVKIQTYTADTITLDVDSPAFRVSDGHALWGARTLYDLYREAHTPWEWHRPIFDLARELGLVAFSTPFDETAVDFLEELDVPLYKIASLEIVDTPLIRIVAQTGKPMIISVGTASIAEVAAAVDAAIDGGCADLTLLACTSSYPAIPDDANLRRMPVMADMFGVKVGLSDHTLGIGVSVAATALGASVIEKHFTLSRAEGGVDAAFSLEPTELRLLVEGCDAAARALGSASQWATPAETESLRLRPSLYVSADVRPGDVASHANVRSVRPGGGLPPADLHRVIGRVFRTGAVKGTPLSWDLLG</sequence>
<dbReference type="SMART" id="SM00858">
    <property type="entry name" value="SAF"/>
    <property type="match status" value="1"/>
</dbReference>
<dbReference type="GO" id="GO:0047444">
    <property type="term" value="F:N-acylneuraminate-9-phosphate synthase activity"/>
    <property type="evidence" value="ECO:0007669"/>
    <property type="project" value="TreeGrafter"/>
</dbReference>
<dbReference type="CDD" id="cd11615">
    <property type="entry name" value="SAF_NeuB_like"/>
    <property type="match status" value="1"/>
</dbReference>
<dbReference type="InterPro" id="IPR006190">
    <property type="entry name" value="SAF_AFP_Neu5Ac"/>
</dbReference>
<dbReference type="InterPro" id="IPR036732">
    <property type="entry name" value="AFP_Neu5c_C_sf"/>
</dbReference>
<name>A0A7Y2LYY5_9MICO</name>
<keyword evidence="3" id="KW-1185">Reference proteome</keyword>
<organism evidence="2 3">
    <name type="scientific">Microbacterium ulmi</name>
    <dbReference type="NCBI Taxonomy" id="179095"/>
    <lineage>
        <taxon>Bacteria</taxon>
        <taxon>Bacillati</taxon>
        <taxon>Actinomycetota</taxon>
        <taxon>Actinomycetes</taxon>
        <taxon>Micrococcales</taxon>
        <taxon>Microbacteriaceae</taxon>
        <taxon>Microbacterium</taxon>
    </lineage>
</organism>
<dbReference type="InterPro" id="IPR013132">
    <property type="entry name" value="PseI/NeuA/B-like_N"/>
</dbReference>
<dbReference type="InterPro" id="IPR051690">
    <property type="entry name" value="PseI-like"/>
</dbReference>
<gene>
    <name evidence="2" type="primary">pseI</name>
    <name evidence="2" type="ORF">HLA99_06095</name>
</gene>
<dbReference type="PANTHER" id="PTHR42966">
    <property type="entry name" value="N-ACETYLNEURAMINATE SYNTHASE"/>
    <property type="match status" value="1"/>
</dbReference>
<dbReference type="SUPFAM" id="SSF51569">
    <property type="entry name" value="Aldolase"/>
    <property type="match status" value="1"/>
</dbReference>
<dbReference type="Proteomes" id="UP000543598">
    <property type="component" value="Unassembled WGS sequence"/>
</dbReference>
<dbReference type="InterPro" id="IPR013974">
    <property type="entry name" value="SAF"/>
</dbReference>
<dbReference type="AlphaFoldDB" id="A0A7Y2LYY5"/>
<dbReference type="GO" id="GO:0016051">
    <property type="term" value="P:carbohydrate biosynthetic process"/>
    <property type="evidence" value="ECO:0007669"/>
    <property type="project" value="InterPro"/>
</dbReference>
<dbReference type="InterPro" id="IPR020030">
    <property type="entry name" value="Pseudaminic_synth_PseI"/>
</dbReference>
<dbReference type="NCBIfam" id="TIGR03586">
    <property type="entry name" value="PseI"/>
    <property type="match status" value="1"/>
</dbReference>
<dbReference type="Pfam" id="PF08666">
    <property type="entry name" value="SAF"/>
    <property type="match status" value="1"/>
</dbReference>
<dbReference type="Gene3D" id="3.20.20.70">
    <property type="entry name" value="Aldolase class I"/>
    <property type="match status" value="1"/>
</dbReference>
<dbReference type="EMBL" id="JABEMB010000005">
    <property type="protein sequence ID" value="NNH03420.1"/>
    <property type="molecule type" value="Genomic_DNA"/>
</dbReference>
<protein>
    <submittedName>
        <fullName evidence="2">Pseudaminic acid synthase</fullName>
        <ecNumber evidence="2">2.5.1.97</ecNumber>
    </submittedName>
</protein>
<keyword evidence="2" id="KW-0808">Transferase</keyword>
<feature type="domain" description="AFP-like" evidence="1">
    <location>
        <begin position="290"/>
        <end position="346"/>
    </location>
</feature>
<dbReference type="InterPro" id="IPR057736">
    <property type="entry name" value="SAF_PseI/NeuA/NeuB"/>
</dbReference>
<accession>A0A7Y2LYY5</accession>
<dbReference type="PANTHER" id="PTHR42966:SF2">
    <property type="entry name" value="PSEUDAMINIC ACID SYNTHASE"/>
    <property type="match status" value="1"/>
</dbReference>
<dbReference type="SUPFAM" id="SSF51269">
    <property type="entry name" value="AFP III-like domain"/>
    <property type="match status" value="1"/>
</dbReference>
<dbReference type="PROSITE" id="PS50844">
    <property type="entry name" value="AFP_LIKE"/>
    <property type="match status" value="1"/>
</dbReference>
<evidence type="ECO:0000259" key="1">
    <source>
        <dbReference type="PROSITE" id="PS50844"/>
    </source>
</evidence>
<proteinExistence type="predicted"/>
<comment type="caution">
    <text evidence="2">The sequence shown here is derived from an EMBL/GenBank/DDBJ whole genome shotgun (WGS) entry which is preliminary data.</text>
</comment>
<dbReference type="Gene3D" id="3.90.1210.10">
    <property type="entry name" value="Antifreeze-like/N-acetylneuraminic acid synthase C-terminal domain"/>
    <property type="match status" value="1"/>
</dbReference>
<evidence type="ECO:0000313" key="2">
    <source>
        <dbReference type="EMBL" id="NNH03420.1"/>
    </source>
</evidence>
<dbReference type="Pfam" id="PF03102">
    <property type="entry name" value="NeuB"/>
    <property type="match status" value="1"/>
</dbReference>
<dbReference type="EC" id="2.5.1.97" evidence="2"/>